<dbReference type="InterPro" id="IPR012902">
    <property type="entry name" value="N_methyl_site"/>
</dbReference>
<dbReference type="AlphaFoldDB" id="X0TM82"/>
<proteinExistence type="inferred from homology"/>
<dbReference type="EMBL" id="BARS01009619">
    <property type="protein sequence ID" value="GAF77200.1"/>
    <property type="molecule type" value="Genomic_DNA"/>
</dbReference>
<dbReference type="GO" id="GO:0015627">
    <property type="term" value="C:type II protein secretion system complex"/>
    <property type="evidence" value="ECO:0007669"/>
    <property type="project" value="InterPro"/>
</dbReference>
<feature type="compositionally biased region" description="Gly residues" evidence="10">
    <location>
        <begin position="211"/>
        <end position="227"/>
    </location>
</feature>
<dbReference type="PANTHER" id="PTHR39583:SF2">
    <property type="entry name" value="TYPE II SECRETION SYSTEM PROTEIN J"/>
    <property type="match status" value="1"/>
</dbReference>
<evidence type="ECO:0000256" key="9">
    <source>
        <dbReference type="ARBA" id="ARBA00023136"/>
    </source>
</evidence>
<feature type="region of interest" description="Disordered" evidence="10">
    <location>
        <begin position="208"/>
        <end position="227"/>
    </location>
</feature>
<keyword evidence="6" id="KW-0997">Cell inner membrane</keyword>
<evidence type="ECO:0000256" key="10">
    <source>
        <dbReference type="SAM" id="MobiDB-lite"/>
    </source>
</evidence>
<dbReference type="InterPro" id="IPR045584">
    <property type="entry name" value="Pilin-like"/>
</dbReference>
<keyword evidence="4" id="KW-1003">Cell membrane</keyword>
<keyword evidence="8 11" id="KW-1133">Transmembrane helix</keyword>
<dbReference type="GO" id="GO:0005886">
    <property type="term" value="C:plasma membrane"/>
    <property type="evidence" value="ECO:0007669"/>
    <property type="project" value="UniProtKB-SubCell"/>
</dbReference>
<keyword evidence="5" id="KW-0488">Methylation</keyword>
<dbReference type="GO" id="GO:0015628">
    <property type="term" value="P:protein secretion by the type II secretion system"/>
    <property type="evidence" value="ECO:0007669"/>
    <property type="project" value="InterPro"/>
</dbReference>
<evidence type="ECO:0000256" key="11">
    <source>
        <dbReference type="SAM" id="Phobius"/>
    </source>
</evidence>
<keyword evidence="7 11" id="KW-0812">Transmembrane</keyword>
<accession>X0TM82</accession>
<dbReference type="Gene3D" id="3.10.610.10">
    <property type="entry name" value="GSPII I/J protein-like"/>
    <property type="match status" value="1"/>
</dbReference>
<dbReference type="SUPFAM" id="SSF54523">
    <property type="entry name" value="Pili subunits"/>
    <property type="match status" value="1"/>
</dbReference>
<dbReference type="PANTHER" id="PTHR39583">
    <property type="entry name" value="TYPE II SECRETION SYSTEM PROTEIN J-RELATED"/>
    <property type="match status" value="1"/>
</dbReference>
<evidence type="ECO:0000256" key="1">
    <source>
        <dbReference type="ARBA" id="ARBA00004377"/>
    </source>
</evidence>
<comment type="subcellular location">
    <subcellularLocation>
        <location evidence="1">Cell inner membrane</location>
        <topology evidence="1">Single-pass membrane protein</topology>
    </subcellularLocation>
</comment>
<comment type="similarity">
    <text evidence="2">Belongs to the GSP J family.</text>
</comment>
<evidence type="ECO:0000256" key="8">
    <source>
        <dbReference type="ARBA" id="ARBA00022989"/>
    </source>
</evidence>
<evidence type="ECO:0000256" key="4">
    <source>
        <dbReference type="ARBA" id="ARBA00022475"/>
    </source>
</evidence>
<dbReference type="InterPro" id="IPR051621">
    <property type="entry name" value="T2SS_protein_J"/>
</dbReference>
<dbReference type="NCBIfam" id="TIGR02532">
    <property type="entry name" value="IV_pilin_GFxxxE"/>
    <property type="match status" value="1"/>
</dbReference>
<dbReference type="InterPro" id="IPR010055">
    <property type="entry name" value="T2SS_protein-GspJ"/>
</dbReference>
<keyword evidence="9 11" id="KW-0472">Membrane</keyword>
<evidence type="ECO:0000256" key="6">
    <source>
        <dbReference type="ARBA" id="ARBA00022519"/>
    </source>
</evidence>
<dbReference type="Pfam" id="PF11612">
    <property type="entry name" value="T2SSJ"/>
    <property type="match status" value="1"/>
</dbReference>
<reference evidence="12" key="1">
    <citation type="journal article" date="2014" name="Front. Microbiol.">
        <title>High frequency of phylogenetically diverse reductive dehalogenase-homologous genes in deep subseafloor sedimentary metagenomes.</title>
        <authorList>
            <person name="Kawai M."/>
            <person name="Futagami T."/>
            <person name="Toyoda A."/>
            <person name="Takaki Y."/>
            <person name="Nishi S."/>
            <person name="Hori S."/>
            <person name="Arai W."/>
            <person name="Tsubouchi T."/>
            <person name="Morono Y."/>
            <person name="Uchiyama I."/>
            <person name="Ito T."/>
            <person name="Fujiyama A."/>
            <person name="Inagaki F."/>
            <person name="Takami H."/>
        </authorList>
    </citation>
    <scope>NUCLEOTIDE SEQUENCE</scope>
    <source>
        <strain evidence="12">Expedition CK06-06</strain>
    </source>
</reference>
<feature type="transmembrane region" description="Helical" evidence="11">
    <location>
        <begin position="12"/>
        <end position="36"/>
    </location>
</feature>
<organism evidence="12">
    <name type="scientific">marine sediment metagenome</name>
    <dbReference type="NCBI Taxonomy" id="412755"/>
    <lineage>
        <taxon>unclassified sequences</taxon>
        <taxon>metagenomes</taxon>
        <taxon>ecological metagenomes</taxon>
    </lineage>
</organism>
<evidence type="ECO:0000256" key="7">
    <source>
        <dbReference type="ARBA" id="ARBA00022692"/>
    </source>
</evidence>
<dbReference type="Pfam" id="PF07963">
    <property type="entry name" value="N_methyl"/>
    <property type="match status" value="1"/>
</dbReference>
<comment type="caution">
    <text evidence="12">The sequence shown here is derived from an EMBL/GenBank/DDBJ whole genome shotgun (WGS) entry which is preliminary data.</text>
</comment>
<sequence length="227" mass="24912">MIRNRRNNGFTLIEVLVAISIFAMLSIFSVQGFLLVANMEQRNREEVATEQAFHRVWSLIGQDLLHIRQRPIHDQFGVVSGAYIAGRDPYLVEFTRGGLPSVSVAPGGMMRIAYRLSDEGELIRTTWSALDTPDIDDFQERVIMTGLVEAQFEQLNDSNYFESLWPPLNAQGETANIMPRMIRVTLETMDGLALTRLMPGLTTVGAIAPGDGNGGGNEGNGGDGGRG</sequence>
<protein>
    <recommendedName>
        <fullName evidence="3">Type II secretion system protein J</fullName>
    </recommendedName>
</protein>
<evidence type="ECO:0000256" key="5">
    <source>
        <dbReference type="ARBA" id="ARBA00022481"/>
    </source>
</evidence>
<evidence type="ECO:0000256" key="3">
    <source>
        <dbReference type="ARBA" id="ARBA00021539"/>
    </source>
</evidence>
<evidence type="ECO:0000313" key="12">
    <source>
        <dbReference type="EMBL" id="GAF77200.1"/>
    </source>
</evidence>
<gene>
    <name evidence="12" type="ORF">S01H1_18049</name>
</gene>
<evidence type="ECO:0000256" key="2">
    <source>
        <dbReference type="ARBA" id="ARBA00011084"/>
    </source>
</evidence>
<name>X0TM82_9ZZZZ</name>